<dbReference type="EMBL" id="CM010717">
    <property type="protein sequence ID" value="RZC54459.1"/>
    <property type="molecule type" value="Genomic_DNA"/>
</dbReference>
<feature type="compositionally biased region" description="Acidic residues" evidence="1">
    <location>
        <begin position="23"/>
        <end position="38"/>
    </location>
</feature>
<name>A0A4Y7J3Z8_PAPSO</name>
<organism evidence="2 3">
    <name type="scientific">Papaver somniferum</name>
    <name type="common">Opium poppy</name>
    <dbReference type="NCBI Taxonomy" id="3469"/>
    <lineage>
        <taxon>Eukaryota</taxon>
        <taxon>Viridiplantae</taxon>
        <taxon>Streptophyta</taxon>
        <taxon>Embryophyta</taxon>
        <taxon>Tracheophyta</taxon>
        <taxon>Spermatophyta</taxon>
        <taxon>Magnoliopsida</taxon>
        <taxon>Ranunculales</taxon>
        <taxon>Papaveraceae</taxon>
        <taxon>Papaveroideae</taxon>
        <taxon>Papaver</taxon>
    </lineage>
</organism>
<gene>
    <name evidence="2" type="ORF">C5167_013315</name>
</gene>
<dbReference type="Gramene" id="RZC54459">
    <property type="protein sequence ID" value="RZC54459"/>
    <property type="gene ID" value="C5167_013315"/>
</dbReference>
<evidence type="ECO:0000313" key="3">
    <source>
        <dbReference type="Proteomes" id="UP000316621"/>
    </source>
</evidence>
<evidence type="ECO:0000313" key="2">
    <source>
        <dbReference type="EMBL" id="RZC54459.1"/>
    </source>
</evidence>
<dbReference type="Proteomes" id="UP000316621">
    <property type="component" value="Chromosome 3"/>
</dbReference>
<accession>A0A4Y7J3Z8</accession>
<evidence type="ECO:0000256" key="1">
    <source>
        <dbReference type="SAM" id="MobiDB-lite"/>
    </source>
</evidence>
<feature type="region of interest" description="Disordered" evidence="1">
    <location>
        <begin position="1"/>
        <end position="50"/>
    </location>
</feature>
<keyword evidence="3" id="KW-1185">Reference proteome</keyword>
<sequence>MARHEFDAHHHKQHARYSKSGPGDDEEEGEILEEEEDQYLGTNYERWHGG</sequence>
<proteinExistence type="predicted"/>
<reference evidence="2 3" key="1">
    <citation type="journal article" date="2018" name="Science">
        <title>The opium poppy genome and morphinan production.</title>
        <authorList>
            <person name="Guo L."/>
            <person name="Winzer T."/>
            <person name="Yang X."/>
            <person name="Li Y."/>
            <person name="Ning Z."/>
            <person name="He Z."/>
            <person name="Teodor R."/>
            <person name="Lu Y."/>
            <person name="Bowser T.A."/>
            <person name="Graham I.A."/>
            <person name="Ye K."/>
        </authorList>
    </citation>
    <scope>NUCLEOTIDE SEQUENCE [LARGE SCALE GENOMIC DNA]</scope>
    <source>
        <strain evidence="3">cv. HN1</strain>
        <tissue evidence="2">Leaves</tissue>
    </source>
</reference>
<dbReference type="AlphaFoldDB" id="A0A4Y7J3Z8"/>
<protein>
    <submittedName>
        <fullName evidence="2">Uncharacterized protein</fullName>
    </submittedName>
</protein>